<dbReference type="PANTHER" id="PTHR37017">
    <property type="entry name" value="AB HYDROLASE-1 DOMAIN-CONTAINING PROTEIN-RELATED"/>
    <property type="match status" value="1"/>
</dbReference>
<dbReference type="Gene3D" id="3.40.50.1820">
    <property type="entry name" value="alpha/beta hydrolase"/>
    <property type="match status" value="1"/>
</dbReference>
<proteinExistence type="predicted"/>
<dbReference type="InterPro" id="IPR052897">
    <property type="entry name" value="Sec-Metab_Biosynth_Hydrolase"/>
</dbReference>
<evidence type="ECO:0000313" key="4">
    <source>
        <dbReference type="Proteomes" id="UP000494245"/>
    </source>
</evidence>
<dbReference type="Proteomes" id="UP000494245">
    <property type="component" value="Unassembled WGS sequence"/>
</dbReference>
<dbReference type="InterPro" id="IPR000073">
    <property type="entry name" value="AB_hydrolase_1"/>
</dbReference>
<evidence type="ECO:0000256" key="1">
    <source>
        <dbReference type="SAM" id="MobiDB-lite"/>
    </source>
</evidence>
<sequence length="268" mass="27670">MATFILVHGAFQGSFVWKETAALLESQGHETLAPGLTGLGDRSHLLAEGQSLAGYVDDVQNAVAFAMAGPCVFVGHSYSGLTATAAAARLPRLARAVLYVDALIPEPGRSFRDMAGPEFAKTLAAHVHDRWLVRPWPLAAFGVAGHAKAPAFAARLTSTPLAAFTDPFAFGLPDPALPAGFIRCTGNPNPFIEAQAAKARASGWPVTLLDSGHAPMITAPEALARAILTTAHLMGVLGDAAPAPAPTLPEGLLRTHPAQPGELPGGAS</sequence>
<feature type="domain" description="AB hydrolase-1" evidence="2">
    <location>
        <begin position="5"/>
        <end position="226"/>
    </location>
</feature>
<comment type="caution">
    <text evidence="3">The sequence shown here is derived from an EMBL/GenBank/DDBJ whole genome shotgun (WGS) entry which is preliminary data.</text>
</comment>
<dbReference type="EMBL" id="BLTE01000011">
    <property type="protein sequence ID" value="GFK94702.1"/>
    <property type="molecule type" value="Genomic_DNA"/>
</dbReference>
<evidence type="ECO:0000259" key="2">
    <source>
        <dbReference type="Pfam" id="PF12697"/>
    </source>
</evidence>
<keyword evidence="4" id="KW-1185">Reference proteome</keyword>
<name>A0A6V8LQ91_9BACT</name>
<dbReference type="PANTHER" id="PTHR37017:SF11">
    <property type="entry name" value="ESTERASE_LIPASE_THIOESTERASE DOMAIN-CONTAINING PROTEIN"/>
    <property type="match status" value="1"/>
</dbReference>
<dbReference type="Pfam" id="PF12697">
    <property type="entry name" value="Abhydrolase_6"/>
    <property type="match status" value="1"/>
</dbReference>
<reference evidence="3 4" key="2">
    <citation type="submission" date="2020-05" db="EMBL/GenBank/DDBJ databases">
        <title>Draft genome sequence of Desulfovibrio sp. strainFSS-1.</title>
        <authorList>
            <person name="Shimoshige H."/>
            <person name="Kobayashi H."/>
            <person name="Maekawa T."/>
        </authorList>
    </citation>
    <scope>NUCLEOTIDE SEQUENCE [LARGE SCALE GENOMIC DNA]</scope>
    <source>
        <strain evidence="3 4">SIID29052-01</strain>
    </source>
</reference>
<accession>A0A6V8LQ91</accession>
<evidence type="ECO:0000313" key="3">
    <source>
        <dbReference type="EMBL" id="GFK94702.1"/>
    </source>
</evidence>
<dbReference type="RefSeq" id="WP_173085021.1">
    <property type="nucleotide sequence ID" value="NZ_BLTE01000011.1"/>
</dbReference>
<feature type="region of interest" description="Disordered" evidence="1">
    <location>
        <begin position="247"/>
        <end position="268"/>
    </location>
</feature>
<organism evidence="3 4">
    <name type="scientific">Fundidesulfovibrio magnetotacticus</name>
    <dbReference type="NCBI Taxonomy" id="2730080"/>
    <lineage>
        <taxon>Bacteria</taxon>
        <taxon>Pseudomonadati</taxon>
        <taxon>Thermodesulfobacteriota</taxon>
        <taxon>Desulfovibrionia</taxon>
        <taxon>Desulfovibrionales</taxon>
        <taxon>Desulfovibrionaceae</taxon>
        <taxon>Fundidesulfovibrio</taxon>
    </lineage>
</organism>
<dbReference type="InterPro" id="IPR029058">
    <property type="entry name" value="AB_hydrolase_fold"/>
</dbReference>
<protein>
    <recommendedName>
        <fullName evidence="2">AB hydrolase-1 domain-containing protein</fullName>
    </recommendedName>
</protein>
<gene>
    <name evidence="3" type="ORF">NNJEOMEG_02549</name>
</gene>
<dbReference type="AlphaFoldDB" id="A0A6V8LQ91"/>
<dbReference type="SUPFAM" id="SSF53474">
    <property type="entry name" value="alpha/beta-Hydrolases"/>
    <property type="match status" value="1"/>
</dbReference>
<reference evidence="3 4" key="1">
    <citation type="submission" date="2020-04" db="EMBL/GenBank/DDBJ databases">
        <authorList>
            <consortium name="Desulfovibrio sp. FSS-1 genome sequencing consortium"/>
            <person name="Shimoshige H."/>
            <person name="Kobayashi H."/>
            <person name="Maekawa T."/>
        </authorList>
    </citation>
    <scope>NUCLEOTIDE SEQUENCE [LARGE SCALE GENOMIC DNA]</scope>
    <source>
        <strain evidence="3 4">SIID29052-01</strain>
    </source>
</reference>